<dbReference type="AlphaFoldDB" id="X0TXQ5"/>
<dbReference type="EMBL" id="BARS01019620">
    <property type="protein sequence ID" value="GAF92917.1"/>
    <property type="molecule type" value="Genomic_DNA"/>
</dbReference>
<accession>X0TXQ5</accession>
<organism evidence="1">
    <name type="scientific">marine sediment metagenome</name>
    <dbReference type="NCBI Taxonomy" id="412755"/>
    <lineage>
        <taxon>unclassified sequences</taxon>
        <taxon>metagenomes</taxon>
        <taxon>ecological metagenomes</taxon>
    </lineage>
</organism>
<sequence length="41" mass="4631">SKKGHSPKLADWLLPVDSEPVERQSPEEMKAVLLKTTKQTK</sequence>
<proteinExistence type="predicted"/>
<comment type="caution">
    <text evidence="1">The sequence shown here is derived from an EMBL/GenBank/DDBJ whole genome shotgun (WGS) entry which is preliminary data.</text>
</comment>
<reference evidence="1" key="1">
    <citation type="journal article" date="2014" name="Front. Microbiol.">
        <title>High frequency of phylogenetically diverse reductive dehalogenase-homologous genes in deep subseafloor sedimentary metagenomes.</title>
        <authorList>
            <person name="Kawai M."/>
            <person name="Futagami T."/>
            <person name="Toyoda A."/>
            <person name="Takaki Y."/>
            <person name="Nishi S."/>
            <person name="Hori S."/>
            <person name="Arai W."/>
            <person name="Tsubouchi T."/>
            <person name="Morono Y."/>
            <person name="Uchiyama I."/>
            <person name="Ito T."/>
            <person name="Fujiyama A."/>
            <person name="Inagaki F."/>
            <person name="Takami H."/>
        </authorList>
    </citation>
    <scope>NUCLEOTIDE SEQUENCE</scope>
    <source>
        <strain evidence="1">Expedition CK06-06</strain>
    </source>
</reference>
<evidence type="ECO:0000313" key="1">
    <source>
        <dbReference type="EMBL" id="GAF92917.1"/>
    </source>
</evidence>
<protein>
    <submittedName>
        <fullName evidence="1">Uncharacterized protein</fullName>
    </submittedName>
</protein>
<name>X0TXQ5_9ZZZZ</name>
<feature type="non-terminal residue" evidence="1">
    <location>
        <position position="1"/>
    </location>
</feature>
<gene>
    <name evidence="1" type="ORF">S01H1_31764</name>
</gene>